<name>A0A3N6S094_9GAMM</name>
<organism evidence="1 2">
    <name type="scientific">Erwinia psidii</name>
    <dbReference type="NCBI Taxonomy" id="69224"/>
    <lineage>
        <taxon>Bacteria</taxon>
        <taxon>Pseudomonadati</taxon>
        <taxon>Pseudomonadota</taxon>
        <taxon>Gammaproteobacteria</taxon>
        <taxon>Enterobacterales</taxon>
        <taxon>Erwiniaceae</taxon>
        <taxon>Erwinia</taxon>
    </lineage>
</organism>
<accession>A0A3N6S094</accession>
<protein>
    <submittedName>
        <fullName evidence="1">Uncharacterized protein</fullName>
    </submittedName>
</protein>
<dbReference type="EMBL" id="RHHM01000004">
    <property type="protein sequence ID" value="RQM38938.1"/>
    <property type="molecule type" value="Genomic_DNA"/>
</dbReference>
<gene>
    <name evidence="1" type="ORF">EB241_07055</name>
</gene>
<comment type="caution">
    <text evidence="1">The sequence shown here is derived from an EMBL/GenBank/DDBJ whole genome shotgun (WGS) entry which is preliminary data.</text>
</comment>
<proteinExistence type="predicted"/>
<reference evidence="1 2" key="1">
    <citation type="submission" date="2018-10" db="EMBL/GenBank/DDBJ databases">
        <title>Draft genome sequence for the type isolate of Erwinia psidii, agent causal of bacterial blight in guava (Psidium guajava) and wilt and die-back of Eucalyptus spp.</title>
        <authorList>
            <person name="Hermenegildo P.S."/>
            <person name="Santos S.A."/>
            <person name="Guimaraes L.M.S."/>
            <person name="Vidigal P.M.P."/>
            <person name="Pereira I.C."/>
            <person name="Badel J.L."/>
            <person name="Alfenas-Zerbini P."/>
            <person name="Ferreira M.A.S.V."/>
            <person name="Alfenas A.C."/>
        </authorList>
    </citation>
    <scope>NUCLEOTIDE SEQUENCE [LARGE SCALE GENOMIC DNA]</scope>
    <source>
        <strain evidence="1 2">IBSBF 435</strain>
    </source>
</reference>
<dbReference type="AlphaFoldDB" id="A0A3N6S094"/>
<dbReference type="Proteomes" id="UP000279457">
    <property type="component" value="Unassembled WGS sequence"/>
</dbReference>
<evidence type="ECO:0000313" key="1">
    <source>
        <dbReference type="EMBL" id="RQM38938.1"/>
    </source>
</evidence>
<evidence type="ECO:0000313" key="2">
    <source>
        <dbReference type="Proteomes" id="UP000279457"/>
    </source>
</evidence>
<dbReference type="OrthoDB" id="9803878at2"/>
<dbReference type="RefSeq" id="WP_124232461.1">
    <property type="nucleotide sequence ID" value="NZ_RHHM01000004.1"/>
</dbReference>
<sequence length="90" mass="9848">MIHTTNPIIKYQAGLLNLAEDLSNLSKAGNIMGVLCNPLYRCRELANKGGVNTLFNHGTGAHKLNNRIDVATKMISVRGFTGRYCRNSVS</sequence>
<keyword evidence="2" id="KW-1185">Reference proteome</keyword>